<dbReference type="InterPro" id="IPR011011">
    <property type="entry name" value="Znf_FYVE_PHD"/>
</dbReference>
<keyword evidence="7" id="KW-1185">Reference proteome</keyword>
<organism evidence="6 7">
    <name type="scientific">Teratosphaeria destructans</name>
    <dbReference type="NCBI Taxonomy" id="418781"/>
    <lineage>
        <taxon>Eukaryota</taxon>
        <taxon>Fungi</taxon>
        <taxon>Dikarya</taxon>
        <taxon>Ascomycota</taxon>
        <taxon>Pezizomycotina</taxon>
        <taxon>Dothideomycetes</taxon>
        <taxon>Dothideomycetidae</taxon>
        <taxon>Mycosphaerellales</taxon>
        <taxon>Teratosphaeriaceae</taxon>
        <taxon>Teratosphaeria</taxon>
    </lineage>
</organism>
<keyword evidence="3" id="KW-0862">Zinc</keyword>
<dbReference type="CDD" id="cd21552">
    <property type="entry name" value="VEFS-box_ctSUZ12-like"/>
    <property type="match status" value="1"/>
</dbReference>
<dbReference type="SMART" id="SM00249">
    <property type="entry name" value="PHD"/>
    <property type="match status" value="1"/>
</dbReference>
<evidence type="ECO:0000313" key="7">
    <source>
        <dbReference type="Proteomes" id="UP001138500"/>
    </source>
</evidence>
<dbReference type="EMBL" id="RIBY02000113">
    <property type="protein sequence ID" value="KAH9845272.1"/>
    <property type="molecule type" value="Genomic_DNA"/>
</dbReference>
<feature type="compositionally biased region" description="Low complexity" evidence="4">
    <location>
        <begin position="906"/>
        <end position="918"/>
    </location>
</feature>
<feature type="region of interest" description="Disordered" evidence="4">
    <location>
        <begin position="905"/>
        <end position="939"/>
    </location>
</feature>
<feature type="domain" description="Zinc finger PHD-type" evidence="5">
    <location>
        <begin position="948"/>
        <end position="994"/>
    </location>
</feature>
<protein>
    <submittedName>
        <fullName evidence="6">PHD zinc finger protein</fullName>
    </submittedName>
</protein>
<feature type="region of interest" description="Disordered" evidence="4">
    <location>
        <begin position="746"/>
        <end position="768"/>
    </location>
</feature>
<feature type="region of interest" description="Disordered" evidence="4">
    <location>
        <begin position="432"/>
        <end position="488"/>
    </location>
</feature>
<feature type="compositionally biased region" description="Low complexity" evidence="4">
    <location>
        <begin position="462"/>
        <end position="476"/>
    </location>
</feature>
<reference evidence="6 7" key="2">
    <citation type="journal article" date="2021" name="Curr. Genet.">
        <title>Genetic response to nitrogen starvation in the aggressive Eucalyptus foliar pathogen Teratosphaeria destructans.</title>
        <authorList>
            <person name="Havenga M."/>
            <person name="Wingfield B.D."/>
            <person name="Wingfield M.J."/>
            <person name="Dreyer L.L."/>
            <person name="Roets F."/>
            <person name="Aylward J."/>
        </authorList>
    </citation>
    <scope>NUCLEOTIDE SEQUENCE [LARGE SCALE GENOMIC DNA]</scope>
    <source>
        <strain evidence="6">CMW44962</strain>
    </source>
</reference>
<dbReference type="Proteomes" id="UP001138500">
    <property type="component" value="Unassembled WGS sequence"/>
</dbReference>
<evidence type="ECO:0000256" key="1">
    <source>
        <dbReference type="ARBA" id="ARBA00022723"/>
    </source>
</evidence>
<keyword evidence="1" id="KW-0479">Metal-binding</keyword>
<evidence type="ECO:0000313" key="6">
    <source>
        <dbReference type="EMBL" id="KAH9845272.1"/>
    </source>
</evidence>
<comment type="caution">
    <text evidence="6">The sequence shown here is derived from an EMBL/GenBank/DDBJ whole genome shotgun (WGS) entry which is preliminary data.</text>
</comment>
<reference evidence="6 7" key="1">
    <citation type="journal article" date="2018" name="IMA Fungus">
        <title>IMA Genome-F 10: Nine draft genome sequences of Claviceps purpurea s.lat., including C. arundinis, C. humidiphila, and C. cf. spartinae, pseudomolecules for the pitch canker pathogen Fusarium circinatum, draft genome of Davidsoniella eucalypti, Grosmannia galeiformis, Quambalaria eucalypti, and Teratosphaeria destructans.</title>
        <authorList>
            <person name="Wingfield B.D."/>
            <person name="Liu M."/>
            <person name="Nguyen H.D."/>
            <person name="Lane F.A."/>
            <person name="Morgan S.W."/>
            <person name="De Vos L."/>
            <person name="Wilken P.M."/>
            <person name="Duong T.A."/>
            <person name="Aylward J."/>
            <person name="Coetzee M.P."/>
            <person name="Dadej K."/>
            <person name="De Beer Z.W."/>
            <person name="Findlay W."/>
            <person name="Havenga M."/>
            <person name="Kolarik M."/>
            <person name="Menzies J.G."/>
            <person name="Naidoo K."/>
            <person name="Pochopski O."/>
            <person name="Shoukouhi P."/>
            <person name="Santana Q.C."/>
            <person name="Seifert K.A."/>
            <person name="Soal N."/>
            <person name="Steenkamp E.T."/>
            <person name="Tatham C.T."/>
            <person name="van der Nest M.A."/>
            <person name="Wingfield M.J."/>
        </authorList>
    </citation>
    <scope>NUCLEOTIDE SEQUENCE [LARGE SCALE GENOMIC DNA]</scope>
    <source>
        <strain evidence="6">CMW44962</strain>
    </source>
</reference>
<name>A0A9W7T0Z5_9PEZI</name>
<evidence type="ECO:0000256" key="2">
    <source>
        <dbReference type="ARBA" id="ARBA00022771"/>
    </source>
</evidence>
<gene>
    <name evidence="6" type="ORF">Tdes44962_MAKER01282</name>
</gene>
<feature type="compositionally biased region" description="Polar residues" evidence="4">
    <location>
        <begin position="930"/>
        <end position="939"/>
    </location>
</feature>
<dbReference type="InterPro" id="IPR013083">
    <property type="entry name" value="Znf_RING/FYVE/PHD"/>
</dbReference>
<dbReference type="Gene3D" id="3.30.40.10">
    <property type="entry name" value="Zinc/RING finger domain, C3HC4 (zinc finger)"/>
    <property type="match status" value="1"/>
</dbReference>
<feature type="region of interest" description="Disordered" evidence="4">
    <location>
        <begin position="662"/>
        <end position="731"/>
    </location>
</feature>
<dbReference type="InterPro" id="IPR001965">
    <property type="entry name" value="Znf_PHD"/>
</dbReference>
<evidence type="ECO:0000259" key="5">
    <source>
        <dbReference type="SMART" id="SM00249"/>
    </source>
</evidence>
<evidence type="ECO:0000256" key="4">
    <source>
        <dbReference type="SAM" id="MobiDB-lite"/>
    </source>
</evidence>
<dbReference type="GO" id="GO:0008270">
    <property type="term" value="F:zinc ion binding"/>
    <property type="evidence" value="ECO:0007669"/>
    <property type="project" value="UniProtKB-KW"/>
</dbReference>
<dbReference type="PROSITE" id="PS01359">
    <property type="entry name" value="ZF_PHD_1"/>
    <property type="match status" value="1"/>
</dbReference>
<accession>A0A9W7T0Z5</accession>
<evidence type="ECO:0000256" key="3">
    <source>
        <dbReference type="ARBA" id="ARBA00022833"/>
    </source>
</evidence>
<sequence>MSASERQRHFIAKFCLSKDISKRVPPPFLRRNIETALDAHERLLGKTTNDASEEPMSPNGRRGAVFEWPTRSALNNLMQKPAMRIDALQIRKLSGSGDARWRKPRRKDVEVELDWVPDPDTGLVLPCRFKVDIIAKTQSGGRKLITSLESRAIITQHATDDDEQFFDVKMHEPLLIPVDRLFANIDGDRHWEQRIAEDYTMDMSFHLENSESGAQFLGVLESRVSTDLAKIQSHEMRVKATWSDLPSCPRNQLLPLMRASSRKIIPLQYGLDVQIGWPQRRRTPLEMHNQAVNLANGQLPTSTSLQALNSGAIIIRYCYSVQQGSVADTRVKTRDKLTCIFCEHSPAFRDVERLLGHYNLYHRQFHWKLDGQTPEVGGKEVVTITMKMSHEISGDEESEEDHVTEFDIVQPEKPFDLKAYNAGDRTWVESVRLRAPRESSSAPAANITKQRGRSRKRQDPGTASASPAPMAAVATAQKRPALDLVPDLPTPKRKKYVVPHIPGTTFYHSLSKQPMMPGEEFCESDDEMYDDRLAEAQRVSMLELGLTADEQDFYAAYNRHLDFERSGSKIFISEGMVRFTRKHSKDLQHPAWRRTFAKKLDHLVAHRVIGHDVMEYCMSLVTRDAEAGAEAFGPDLHEKRDGHDSAVDVGDEAVADSLRLGMPEPSLAYDPGTSSALRKDKSRKWGGTGADEDIMRNGFGTLQSAKDDAPPSASDFSTASMHHKNDGSSKKRMVYDTATGGFVERTGPDSHVALNRRTGSPSGITASASVSAAPTSILAEQRRRTIGHDQIDRNGVRPIALERVKCWRHGDTRDKLFYHVLDFVKIETRKQVTSVEPRDISFRKFLGALSKDFGYNRRLDIVRYQPMMRDPEPVETVADWVKCLTLCRDCNYELRFEIRRVRNQSETEASTSSETNATNHEESRDHQPAAQASGSKSTSNNRVSIKCICVCDKRANKGRGSVACGNMDCKRQWFHLACVGLERPLMDWRCADCAAVDGP</sequence>
<dbReference type="SUPFAM" id="SSF57903">
    <property type="entry name" value="FYVE/PHD zinc finger"/>
    <property type="match status" value="1"/>
</dbReference>
<proteinExistence type="predicted"/>
<keyword evidence="2" id="KW-0863">Zinc-finger</keyword>
<dbReference type="OrthoDB" id="166746at2759"/>
<dbReference type="InterPro" id="IPR019786">
    <property type="entry name" value="Zinc_finger_PHD-type_CS"/>
</dbReference>
<dbReference type="AlphaFoldDB" id="A0A9W7T0Z5"/>